<dbReference type="OrthoDB" id="1494480at2"/>
<dbReference type="Proteomes" id="UP000321907">
    <property type="component" value="Unassembled WGS sequence"/>
</dbReference>
<gene>
    <name evidence="3" type="ORF">FUA23_09775</name>
</gene>
<protein>
    <submittedName>
        <fullName evidence="3">Uncharacterized protein</fullName>
    </submittedName>
</protein>
<keyword evidence="2" id="KW-1133">Transmembrane helix</keyword>
<keyword evidence="2" id="KW-0812">Transmembrane</keyword>
<keyword evidence="4" id="KW-1185">Reference proteome</keyword>
<sequence>MASFDPFDREFGNRARGMRRTPSVQSWSQLEERLDQRRRGTRIFAIRPWMAAAVFLIVACVFTIAEIKQDRNNPLAKRAEFIEELSAPYVPEEAFEPKEYQSGDSMGREVEQDPDFRDVVVADKYRVHS</sequence>
<comment type="caution">
    <text evidence="3">The sequence shown here is derived from an EMBL/GenBank/DDBJ whole genome shotgun (WGS) entry which is preliminary data.</text>
</comment>
<keyword evidence="2" id="KW-0472">Membrane</keyword>
<reference evidence="3 4" key="1">
    <citation type="submission" date="2019-08" db="EMBL/GenBank/DDBJ databases">
        <title>Lewinella sp. strain SSH13 Genome sequencing and assembly.</title>
        <authorList>
            <person name="Kim I."/>
        </authorList>
    </citation>
    <scope>NUCLEOTIDE SEQUENCE [LARGE SCALE GENOMIC DNA]</scope>
    <source>
        <strain evidence="3 4">SSH13</strain>
    </source>
</reference>
<feature type="transmembrane region" description="Helical" evidence="2">
    <location>
        <begin position="44"/>
        <end position="65"/>
    </location>
</feature>
<evidence type="ECO:0000256" key="1">
    <source>
        <dbReference type="SAM" id="MobiDB-lite"/>
    </source>
</evidence>
<dbReference type="AlphaFoldDB" id="A0A5C7FXL9"/>
<feature type="region of interest" description="Disordered" evidence="1">
    <location>
        <begin position="96"/>
        <end position="115"/>
    </location>
</feature>
<dbReference type="RefSeq" id="WP_147930556.1">
    <property type="nucleotide sequence ID" value="NZ_VOXD01000012.1"/>
</dbReference>
<dbReference type="EMBL" id="VOXD01000012">
    <property type="protein sequence ID" value="TXF89726.1"/>
    <property type="molecule type" value="Genomic_DNA"/>
</dbReference>
<evidence type="ECO:0000256" key="2">
    <source>
        <dbReference type="SAM" id="Phobius"/>
    </source>
</evidence>
<name>A0A5C7FXL9_9BACT</name>
<evidence type="ECO:0000313" key="3">
    <source>
        <dbReference type="EMBL" id="TXF89726.1"/>
    </source>
</evidence>
<organism evidence="3 4">
    <name type="scientific">Neolewinella aurantiaca</name>
    <dbReference type="NCBI Taxonomy" id="2602767"/>
    <lineage>
        <taxon>Bacteria</taxon>
        <taxon>Pseudomonadati</taxon>
        <taxon>Bacteroidota</taxon>
        <taxon>Saprospiria</taxon>
        <taxon>Saprospirales</taxon>
        <taxon>Lewinellaceae</taxon>
        <taxon>Neolewinella</taxon>
    </lineage>
</organism>
<accession>A0A5C7FXL9</accession>
<evidence type="ECO:0000313" key="4">
    <source>
        <dbReference type="Proteomes" id="UP000321907"/>
    </source>
</evidence>
<proteinExistence type="predicted"/>